<comment type="caution">
    <text evidence="3">The sequence shown here is derived from an EMBL/GenBank/DDBJ whole genome shotgun (WGS) entry which is preliminary data.</text>
</comment>
<proteinExistence type="predicted"/>
<evidence type="ECO:0000313" key="3">
    <source>
        <dbReference type="EMBL" id="MFC3143850.1"/>
    </source>
</evidence>
<feature type="transmembrane region" description="Helical" evidence="2">
    <location>
        <begin position="43"/>
        <end position="71"/>
    </location>
</feature>
<evidence type="ECO:0008006" key="5">
    <source>
        <dbReference type="Google" id="ProtNLM"/>
    </source>
</evidence>
<evidence type="ECO:0000256" key="1">
    <source>
        <dbReference type="SAM" id="MobiDB-lite"/>
    </source>
</evidence>
<gene>
    <name evidence="3" type="ORF">ACFOGP_14105</name>
</gene>
<keyword evidence="2" id="KW-1133">Transmembrane helix</keyword>
<reference evidence="4" key="1">
    <citation type="journal article" date="2019" name="Int. J. Syst. Evol. Microbiol.">
        <title>The Global Catalogue of Microorganisms (GCM) 10K type strain sequencing project: providing services to taxonomists for standard genome sequencing and annotation.</title>
        <authorList>
            <consortium name="The Broad Institute Genomics Platform"/>
            <consortium name="The Broad Institute Genome Sequencing Center for Infectious Disease"/>
            <person name="Wu L."/>
            <person name="Ma J."/>
        </authorList>
    </citation>
    <scope>NUCLEOTIDE SEQUENCE [LARGE SCALE GENOMIC DNA]</scope>
    <source>
        <strain evidence="4">KCTC 52366</strain>
    </source>
</reference>
<dbReference type="RefSeq" id="WP_275631122.1">
    <property type="nucleotide sequence ID" value="NZ_JARGYD010000001.1"/>
</dbReference>
<keyword evidence="2" id="KW-0472">Membrane</keyword>
<protein>
    <recommendedName>
        <fullName evidence="5">DoxX family protein</fullName>
    </recommendedName>
</protein>
<evidence type="ECO:0000256" key="2">
    <source>
        <dbReference type="SAM" id="Phobius"/>
    </source>
</evidence>
<dbReference type="EMBL" id="JBHRTB010000010">
    <property type="protein sequence ID" value="MFC3143850.1"/>
    <property type="molecule type" value="Genomic_DNA"/>
</dbReference>
<evidence type="ECO:0000313" key="4">
    <source>
        <dbReference type="Proteomes" id="UP001595632"/>
    </source>
</evidence>
<organism evidence="3 4">
    <name type="scientific">Psychromarinibacter halotolerans</name>
    <dbReference type="NCBI Taxonomy" id="1775175"/>
    <lineage>
        <taxon>Bacteria</taxon>
        <taxon>Pseudomonadati</taxon>
        <taxon>Pseudomonadota</taxon>
        <taxon>Alphaproteobacteria</taxon>
        <taxon>Rhodobacterales</taxon>
        <taxon>Paracoccaceae</taxon>
        <taxon>Psychromarinibacter</taxon>
    </lineage>
</organism>
<keyword evidence="2" id="KW-0812">Transmembrane</keyword>
<keyword evidence="4" id="KW-1185">Reference proteome</keyword>
<feature type="region of interest" description="Disordered" evidence="1">
    <location>
        <begin position="139"/>
        <end position="170"/>
    </location>
</feature>
<feature type="transmembrane region" description="Helical" evidence="2">
    <location>
        <begin position="78"/>
        <end position="95"/>
    </location>
</feature>
<accession>A0ABV7GQX4</accession>
<feature type="transmembrane region" description="Helical" evidence="2">
    <location>
        <begin position="101"/>
        <end position="121"/>
    </location>
</feature>
<feature type="transmembrane region" description="Helical" evidence="2">
    <location>
        <begin position="12"/>
        <end position="37"/>
    </location>
</feature>
<sequence length="170" mass="17661">MRNTLPPLLGAVLSGGATLVRILIGAFFLATAAALHITESGAALLSGVIAAPLAITVTTVYLAVGAFALLFRTAVRPACILLALYVFATGVIRLAHSGGDVIPVLALDLTLLAALLITTLAEPRLVDVVVAPRRVAPRKDATAERPDPNRTAENPRSIFHGVWDGKKNAA</sequence>
<name>A0ABV7GQX4_9RHOB</name>
<feature type="compositionally biased region" description="Basic and acidic residues" evidence="1">
    <location>
        <begin position="139"/>
        <end position="150"/>
    </location>
</feature>
<dbReference type="Proteomes" id="UP001595632">
    <property type="component" value="Unassembled WGS sequence"/>
</dbReference>